<keyword evidence="5" id="KW-0812">Transmembrane</keyword>
<keyword evidence="5" id="KW-1133">Transmembrane helix</keyword>
<dbReference type="EMBL" id="JANJYI010000009">
    <property type="protein sequence ID" value="KAK2636571.1"/>
    <property type="molecule type" value="Genomic_DNA"/>
</dbReference>
<keyword evidence="5" id="KW-0472">Membrane</keyword>
<dbReference type="GO" id="GO:0098662">
    <property type="term" value="P:inorganic cation transmembrane transport"/>
    <property type="evidence" value="ECO:0007669"/>
    <property type="project" value="TreeGrafter"/>
</dbReference>
<keyword evidence="2" id="KW-0633">Potassium transport</keyword>
<keyword evidence="4" id="KW-0406">Ion transport</keyword>
<evidence type="ECO:0000256" key="2">
    <source>
        <dbReference type="ARBA" id="ARBA00022538"/>
    </source>
</evidence>
<keyword evidence="1" id="KW-0813">Transport</keyword>
<evidence type="ECO:0000256" key="1">
    <source>
        <dbReference type="ARBA" id="ARBA00022448"/>
    </source>
</evidence>
<dbReference type="GO" id="GO:0006813">
    <property type="term" value="P:potassium ion transport"/>
    <property type="evidence" value="ECO:0007669"/>
    <property type="project" value="UniProtKB-KW"/>
</dbReference>
<evidence type="ECO:0000313" key="7">
    <source>
        <dbReference type="Proteomes" id="UP001280121"/>
    </source>
</evidence>
<dbReference type="GO" id="GO:0012505">
    <property type="term" value="C:endomembrane system"/>
    <property type="evidence" value="ECO:0007669"/>
    <property type="project" value="TreeGrafter"/>
</dbReference>
<dbReference type="AlphaFoldDB" id="A0AAD9WMI6"/>
<sequence length="396" mass="44701">MDKSIFMRAKKVRNGSALDGVLDNYFHLDRCLRNALLLDFIMEIKGVIELNVYLNWRVQYVDNSFFAAFVLSLIAINAVATPLIQIFYKRETNLDACSIVESHLRTVQSARPNGEFRVLRCIHVEDNVNGLFTLLKALNPSEINLICAYTLHLMQLIGLSAPPLAPYESHRKIIQPNSTDRIMQALLNFSKTSSVPITIQPLRVIAPYKTMHETISKLARDEVIPLIIVPFLESLEFHRKKNILRNTEEDNENERHQDEALIEEFMNSNIGNARVVCHEVVVAEETMQVMNAIHSVENSYDLVIVGKRQGHNSLLVKEMSPWVVYMELGVIGDMVASSDFCGGTMSVLVMHCVGVLGDYDNGTSKPGTEFSLSNSYERSNYSFSSSICDVDNDKNH</sequence>
<evidence type="ECO:0000256" key="4">
    <source>
        <dbReference type="ARBA" id="ARBA00023065"/>
    </source>
</evidence>
<feature type="transmembrane region" description="Helical" evidence="5">
    <location>
        <begin position="65"/>
        <end position="88"/>
    </location>
</feature>
<dbReference type="PANTHER" id="PTHR32468">
    <property type="entry name" value="CATION/H + ANTIPORTER"/>
    <property type="match status" value="1"/>
</dbReference>
<keyword evidence="3" id="KW-0630">Potassium</keyword>
<protein>
    <submittedName>
        <fullName evidence="6">Uncharacterized protein</fullName>
    </submittedName>
</protein>
<dbReference type="GO" id="GO:0006885">
    <property type="term" value="P:regulation of pH"/>
    <property type="evidence" value="ECO:0007669"/>
    <property type="project" value="TreeGrafter"/>
</dbReference>
<reference evidence="6" key="1">
    <citation type="journal article" date="2023" name="Plant J.">
        <title>Genome sequences and population genomics provide insights into the demographic history, inbreeding, and mutation load of two 'living fossil' tree species of Dipteronia.</title>
        <authorList>
            <person name="Feng Y."/>
            <person name="Comes H.P."/>
            <person name="Chen J."/>
            <person name="Zhu S."/>
            <person name="Lu R."/>
            <person name="Zhang X."/>
            <person name="Li P."/>
            <person name="Qiu J."/>
            <person name="Olsen K.M."/>
            <person name="Qiu Y."/>
        </authorList>
    </citation>
    <scope>NUCLEOTIDE SEQUENCE</scope>
    <source>
        <strain evidence="6">KIB01</strain>
    </source>
</reference>
<dbReference type="PANTHER" id="PTHR32468:SF168">
    <property type="entry name" value="CATION_H(+) ANTIPORTER 15-LIKE"/>
    <property type="match status" value="1"/>
</dbReference>
<evidence type="ECO:0000256" key="5">
    <source>
        <dbReference type="SAM" id="Phobius"/>
    </source>
</evidence>
<gene>
    <name evidence="6" type="ORF">Ddye_031363</name>
</gene>
<name>A0AAD9WMI6_9ROSI</name>
<evidence type="ECO:0000256" key="3">
    <source>
        <dbReference type="ARBA" id="ARBA00022958"/>
    </source>
</evidence>
<keyword evidence="7" id="KW-1185">Reference proteome</keyword>
<organism evidence="6 7">
    <name type="scientific">Dipteronia dyeriana</name>
    <dbReference type="NCBI Taxonomy" id="168575"/>
    <lineage>
        <taxon>Eukaryota</taxon>
        <taxon>Viridiplantae</taxon>
        <taxon>Streptophyta</taxon>
        <taxon>Embryophyta</taxon>
        <taxon>Tracheophyta</taxon>
        <taxon>Spermatophyta</taxon>
        <taxon>Magnoliopsida</taxon>
        <taxon>eudicotyledons</taxon>
        <taxon>Gunneridae</taxon>
        <taxon>Pentapetalae</taxon>
        <taxon>rosids</taxon>
        <taxon>malvids</taxon>
        <taxon>Sapindales</taxon>
        <taxon>Sapindaceae</taxon>
        <taxon>Hippocastanoideae</taxon>
        <taxon>Acereae</taxon>
        <taxon>Dipteronia</taxon>
    </lineage>
</organism>
<proteinExistence type="predicted"/>
<comment type="caution">
    <text evidence="6">The sequence shown here is derived from an EMBL/GenBank/DDBJ whole genome shotgun (WGS) entry which is preliminary data.</text>
</comment>
<evidence type="ECO:0000313" key="6">
    <source>
        <dbReference type="EMBL" id="KAK2636571.1"/>
    </source>
</evidence>
<dbReference type="InterPro" id="IPR050794">
    <property type="entry name" value="CPA2_transporter"/>
</dbReference>
<dbReference type="Proteomes" id="UP001280121">
    <property type="component" value="Unassembled WGS sequence"/>
</dbReference>
<accession>A0AAD9WMI6</accession>